<sequence length="212" mass="23282">MDRRRFLGLVGGSFAAAPALVGCRSKQVGEVIQDGKKDMVGSHAAGAETYKPMIDEAVAKLLARQDAGLQPASTAAPVPKVICFVGVQNKGSDDLIDWKDQINEIIDTKINNSQVFTSLSRKYVAAAIETHRLRPEDLFKPDCQEKFMSTMRSQGMPFDYLLFATTTTGTTQNNDSSQKDHLLTLELVNIQTGISSKESASIRKGYRKSRRP</sequence>
<evidence type="ECO:0000313" key="2">
    <source>
        <dbReference type="Proteomes" id="UP000245802"/>
    </source>
</evidence>
<dbReference type="Proteomes" id="UP000245802">
    <property type="component" value="Chromosome"/>
</dbReference>
<dbReference type="KEGG" id="gog:C1280_22635"/>
<dbReference type="Gene3D" id="3.40.50.10610">
    <property type="entry name" value="ABC-type transport auxiliary lipoprotein component"/>
    <property type="match status" value="1"/>
</dbReference>
<organism evidence="1 2">
    <name type="scientific">Gemmata obscuriglobus</name>
    <dbReference type="NCBI Taxonomy" id="114"/>
    <lineage>
        <taxon>Bacteria</taxon>
        <taxon>Pseudomonadati</taxon>
        <taxon>Planctomycetota</taxon>
        <taxon>Planctomycetia</taxon>
        <taxon>Gemmatales</taxon>
        <taxon>Gemmataceae</taxon>
        <taxon>Gemmata</taxon>
    </lineage>
</organism>
<protein>
    <submittedName>
        <fullName evidence="1">Penicillin-binding protein activator LpoB</fullName>
    </submittedName>
</protein>
<reference evidence="1 2" key="1">
    <citation type="submission" date="2018-01" db="EMBL/GenBank/DDBJ databases">
        <title>G. obscuriglobus.</title>
        <authorList>
            <person name="Franke J."/>
            <person name="Blomberg W."/>
            <person name="Selmecki A."/>
        </authorList>
    </citation>
    <scope>NUCLEOTIDE SEQUENCE [LARGE SCALE GENOMIC DNA]</scope>
    <source>
        <strain evidence="1 2">DSM 5831</strain>
    </source>
</reference>
<dbReference type="RefSeq" id="WP_010049349.1">
    <property type="nucleotide sequence ID" value="NZ_CP025958.1"/>
</dbReference>
<keyword evidence="2" id="KW-1185">Reference proteome</keyword>
<proteinExistence type="predicted"/>
<dbReference type="AlphaFoldDB" id="A0A2Z3HCV5"/>
<accession>A0A2Z3HCV5</accession>
<evidence type="ECO:0000313" key="1">
    <source>
        <dbReference type="EMBL" id="AWM39514.1"/>
    </source>
</evidence>
<dbReference type="EMBL" id="CP025958">
    <property type="protein sequence ID" value="AWM39514.1"/>
    <property type="molecule type" value="Genomic_DNA"/>
</dbReference>
<gene>
    <name evidence="1" type="ORF">C1280_22635</name>
</gene>
<dbReference type="OrthoDB" id="211517at2"/>
<name>A0A2Z3HCV5_9BACT</name>
<dbReference type="PROSITE" id="PS51257">
    <property type="entry name" value="PROKAR_LIPOPROTEIN"/>
    <property type="match status" value="1"/>
</dbReference>